<dbReference type="Proteomes" id="UP000008064">
    <property type="component" value="Unassembled WGS sequence"/>
</dbReference>
<dbReference type="GeneID" id="18813777"/>
<feature type="compositionally biased region" description="Basic and acidic residues" evidence="1">
    <location>
        <begin position="29"/>
        <end position="38"/>
    </location>
</feature>
<name>F8ND72_SERL9</name>
<evidence type="ECO:0000256" key="1">
    <source>
        <dbReference type="SAM" id="MobiDB-lite"/>
    </source>
</evidence>
<evidence type="ECO:0000313" key="2">
    <source>
        <dbReference type="EMBL" id="EGO30156.1"/>
    </source>
</evidence>
<gene>
    <name evidence="2" type="ORF">SERLADRAFT_431629</name>
</gene>
<feature type="region of interest" description="Disordered" evidence="1">
    <location>
        <begin position="134"/>
        <end position="154"/>
    </location>
</feature>
<dbReference type="OrthoDB" id="3243439at2759"/>
<protein>
    <submittedName>
        <fullName evidence="2">Uncharacterized protein</fullName>
    </submittedName>
</protein>
<dbReference type="AlphaFoldDB" id="F8ND72"/>
<feature type="region of interest" description="Disordered" evidence="1">
    <location>
        <begin position="1"/>
        <end position="41"/>
    </location>
</feature>
<dbReference type="KEGG" id="sla:SERLADRAFT_431629"/>
<accession>F8ND72</accession>
<dbReference type="HOGENOM" id="CLU_1200421_0_0_1"/>
<dbReference type="RefSeq" id="XP_007312040.1">
    <property type="nucleotide sequence ID" value="XM_007311978.1"/>
</dbReference>
<proteinExistence type="predicted"/>
<reference evidence="2" key="1">
    <citation type="submission" date="2011-04" db="EMBL/GenBank/DDBJ databases">
        <title>Evolution of plant cell wall degrading machinery underlies the functional diversity of forest fungi.</title>
        <authorList>
            <consortium name="US DOE Joint Genome Institute (JGI-PGF)"/>
            <person name="Eastwood D.C."/>
            <person name="Floudas D."/>
            <person name="Binder M."/>
            <person name="Majcherczyk A."/>
            <person name="Schneider P."/>
            <person name="Aerts A."/>
            <person name="Asiegbu F.O."/>
            <person name="Baker S.E."/>
            <person name="Barry K."/>
            <person name="Bendiksby M."/>
            <person name="Blumentritt M."/>
            <person name="Coutinho P.M."/>
            <person name="Cullen D."/>
            <person name="Cullen D."/>
            <person name="Gathman A."/>
            <person name="Goodell B."/>
            <person name="Henrissat B."/>
            <person name="Ihrmark K."/>
            <person name="Kauserud H."/>
            <person name="Kohler A."/>
            <person name="LaButti K."/>
            <person name="Lapidus A."/>
            <person name="Lavin J.L."/>
            <person name="Lee Y.-H."/>
            <person name="Lindquist E."/>
            <person name="Lilly W."/>
            <person name="Lucas S."/>
            <person name="Morin E."/>
            <person name="Murat C."/>
            <person name="Oguiza J.A."/>
            <person name="Park J."/>
            <person name="Pisabarro A.G."/>
            <person name="Riley R."/>
            <person name="Rosling A."/>
            <person name="Salamov A."/>
            <person name="Schmidt O."/>
            <person name="Schmutz J."/>
            <person name="Skrede I."/>
            <person name="Stenlid J."/>
            <person name="Wiebenga A."/>
            <person name="Xie X."/>
            <person name="Kues U."/>
            <person name="Hibbett D.S."/>
            <person name="Hoffmeister D."/>
            <person name="Hogberg N."/>
            <person name="Martin F."/>
            <person name="Grigoriev I.V."/>
            <person name="Watkinson S.C."/>
        </authorList>
    </citation>
    <scope>NUCLEOTIDE SEQUENCE</scope>
    <source>
        <strain evidence="2">S7.9</strain>
    </source>
</reference>
<organism>
    <name type="scientific">Serpula lacrymans var. lacrymans (strain S7.9)</name>
    <name type="common">Dry rot fungus</name>
    <dbReference type="NCBI Taxonomy" id="578457"/>
    <lineage>
        <taxon>Eukaryota</taxon>
        <taxon>Fungi</taxon>
        <taxon>Dikarya</taxon>
        <taxon>Basidiomycota</taxon>
        <taxon>Agaricomycotina</taxon>
        <taxon>Agaricomycetes</taxon>
        <taxon>Agaricomycetidae</taxon>
        <taxon>Boletales</taxon>
        <taxon>Coniophorineae</taxon>
        <taxon>Serpulaceae</taxon>
        <taxon>Serpula</taxon>
    </lineage>
</organism>
<dbReference type="EMBL" id="GL945428">
    <property type="protein sequence ID" value="EGO30156.1"/>
    <property type="molecule type" value="Genomic_DNA"/>
</dbReference>
<sequence>MYVLPKHSPLSPPPFPQSRKLSSHKPIRTAKESPEKTQTKNVKYHKNTNTCITSSSPGTSVLLALLLATSPYTLPNALKLLASSRPWPNLLAWLPHFRAQKNKSQYDTYATREDEDRYWRSAARSRRRLAASDAHLGGNTPTVKRGEGGNDASTLTSTPVPLVAYYTPRLLPSYRDTEGETDLEAEPFHIPARTFCKWHRMVFPGPHHPTLSEAPELMKRFSHRDLQEIQRISHLQADSDVFQRRLPWTPRYRTVWNNWLDSKGPDIAIVFE</sequence>